<dbReference type="Proteomes" id="UP000244867">
    <property type="component" value="Unassembled WGS sequence"/>
</dbReference>
<dbReference type="SUPFAM" id="SSF56300">
    <property type="entry name" value="Metallo-dependent phosphatases"/>
    <property type="match status" value="1"/>
</dbReference>
<evidence type="ECO:0000313" key="3">
    <source>
        <dbReference type="Proteomes" id="UP000244867"/>
    </source>
</evidence>
<dbReference type="GO" id="GO:0016787">
    <property type="term" value="F:hydrolase activity"/>
    <property type="evidence" value="ECO:0007669"/>
    <property type="project" value="InterPro"/>
</dbReference>
<proteinExistence type="predicted"/>
<evidence type="ECO:0000313" key="2">
    <source>
        <dbReference type="EMBL" id="PUA81574.1"/>
    </source>
</evidence>
<comment type="caution">
    <text evidence="2">The sequence shown here is derived from an EMBL/GenBank/DDBJ whole genome shotgun (WGS) entry which is preliminary data.</text>
</comment>
<sequence>MPLRRPGARSGRVLTGLVLAAVCLTVAVSSGLAFFLGDSRTVVVASHDAVVTPTFDGYVALRTGPLLPDVRQATGGPIGVDLVLGKTQSSSVEELFARYAFIASEPDSQVAKVTAAVRDMAVSAALRGAALGMVPLGTWWLLGPHRRGQLFRGVRTRKGVAAALVLVSVPLLLWQPWSADEESQESQGEWEPLETFMAGFPIPAEAAGIEIRNSATTVQTQRLIQSAVDTYEKSTEFYDRAAEEAGALELHEPADDETVALVVSDRHDNIGMDRVARAIGDRAGATVVLDAGDDTSTGQPWEAFSLDSLNRAVDDLDRFAVAGNHDNGPFVAGYLDDLGWQMLDGTAVDAPWGGLLMGVDDPRSSGLGNWRDETGLSFSEVGERLADAACEVADDGERISTLLVHDANLGGESLARGCVDLVVGGHTHVQAGPELVEGEDGRAGYTFTNGTTGGAAYAIAVGSKPRRDADVSLVTYRDGHPVGTQWVRLRTNGVFVVGEYAELVLDDES</sequence>
<reference evidence="2 3" key="1">
    <citation type="submission" date="2018-03" db="EMBL/GenBank/DDBJ databases">
        <authorList>
            <person name="Keele B.F."/>
        </authorList>
    </citation>
    <scope>NUCLEOTIDE SEQUENCE [LARGE SCALE GENOMIC DNA]</scope>
    <source>
        <strain evidence="2 3">IB-3</strain>
    </source>
</reference>
<feature type="domain" description="Calcineurin-like phosphoesterase" evidence="1">
    <location>
        <begin position="261"/>
        <end position="429"/>
    </location>
</feature>
<dbReference type="Pfam" id="PF00149">
    <property type="entry name" value="Metallophos"/>
    <property type="match status" value="1"/>
</dbReference>
<evidence type="ECO:0000259" key="1">
    <source>
        <dbReference type="Pfam" id="PF00149"/>
    </source>
</evidence>
<dbReference type="AlphaFoldDB" id="A0A2R7YZ38"/>
<dbReference type="OrthoDB" id="5241348at2"/>
<dbReference type="EMBL" id="PYXZ01000002">
    <property type="protein sequence ID" value="PUA81574.1"/>
    <property type="molecule type" value="Genomic_DNA"/>
</dbReference>
<dbReference type="InterPro" id="IPR004843">
    <property type="entry name" value="Calcineurin-like_PHP"/>
</dbReference>
<dbReference type="InterPro" id="IPR029052">
    <property type="entry name" value="Metallo-depent_PP-like"/>
</dbReference>
<keyword evidence="3" id="KW-1185">Reference proteome</keyword>
<gene>
    <name evidence="2" type="ORF">C7S10_05725</name>
</gene>
<organism evidence="2 3">
    <name type="scientific">Nocardioides currus</name>
    <dbReference type="NCBI Taxonomy" id="2133958"/>
    <lineage>
        <taxon>Bacteria</taxon>
        <taxon>Bacillati</taxon>
        <taxon>Actinomycetota</taxon>
        <taxon>Actinomycetes</taxon>
        <taxon>Propionibacteriales</taxon>
        <taxon>Nocardioidaceae</taxon>
        <taxon>Nocardioides</taxon>
    </lineage>
</organism>
<accession>A0A2R7YZ38</accession>
<name>A0A2R7YZ38_9ACTN</name>
<protein>
    <submittedName>
        <fullName evidence="2">Metallophosphoesterase</fullName>
    </submittedName>
</protein>